<dbReference type="GO" id="GO:0022857">
    <property type="term" value="F:transmembrane transporter activity"/>
    <property type="evidence" value="ECO:0007669"/>
    <property type="project" value="InterPro"/>
</dbReference>
<keyword evidence="3 6" id="KW-0812">Transmembrane</keyword>
<evidence type="ECO:0000256" key="5">
    <source>
        <dbReference type="ARBA" id="ARBA00023136"/>
    </source>
</evidence>
<feature type="transmembrane region" description="Helical" evidence="6">
    <location>
        <begin position="116"/>
        <end position="135"/>
    </location>
</feature>
<dbReference type="CDD" id="cd06579">
    <property type="entry name" value="TM_PBP1_transp_AraH_like"/>
    <property type="match status" value="1"/>
</dbReference>
<keyword evidence="5 6" id="KW-0472">Membrane</keyword>
<name>A0A495FPW4_9MICC</name>
<comment type="subcellular location">
    <subcellularLocation>
        <location evidence="1">Cell membrane</location>
        <topology evidence="1">Multi-pass membrane protein</topology>
    </subcellularLocation>
</comment>
<proteinExistence type="predicted"/>
<dbReference type="InterPro" id="IPR001851">
    <property type="entry name" value="ABC_transp_permease"/>
</dbReference>
<evidence type="ECO:0000256" key="1">
    <source>
        <dbReference type="ARBA" id="ARBA00004651"/>
    </source>
</evidence>
<dbReference type="Gene3D" id="3.40.50.2300">
    <property type="match status" value="2"/>
</dbReference>
<accession>A0A495FPW4</accession>
<evidence type="ECO:0000313" key="9">
    <source>
        <dbReference type="Proteomes" id="UP000276055"/>
    </source>
</evidence>
<dbReference type="PANTHER" id="PTHR32196:SF72">
    <property type="entry name" value="RIBOSE IMPORT PERMEASE PROTEIN RBSC"/>
    <property type="match status" value="1"/>
</dbReference>
<dbReference type="InterPro" id="IPR028082">
    <property type="entry name" value="Peripla_BP_I"/>
</dbReference>
<evidence type="ECO:0000256" key="4">
    <source>
        <dbReference type="ARBA" id="ARBA00022989"/>
    </source>
</evidence>
<feature type="transmembrane region" description="Helical" evidence="6">
    <location>
        <begin position="286"/>
        <end position="302"/>
    </location>
</feature>
<feature type="transmembrane region" description="Helical" evidence="6">
    <location>
        <begin position="155"/>
        <end position="177"/>
    </location>
</feature>
<dbReference type="Pfam" id="PF13407">
    <property type="entry name" value="Peripla_BP_4"/>
    <property type="match status" value="1"/>
</dbReference>
<keyword evidence="2" id="KW-1003">Cell membrane</keyword>
<protein>
    <submittedName>
        <fullName evidence="8">Monosaccharide ABC transporter substrate-binding protein (CUT2 family)</fullName>
    </submittedName>
</protein>
<evidence type="ECO:0000259" key="7">
    <source>
        <dbReference type="Pfam" id="PF13407"/>
    </source>
</evidence>
<dbReference type="RefSeq" id="WP_120950532.1">
    <property type="nucleotide sequence ID" value="NZ_RBIR01000001.1"/>
</dbReference>
<evidence type="ECO:0000313" key="8">
    <source>
        <dbReference type="EMBL" id="RKR30486.1"/>
    </source>
</evidence>
<feature type="transmembrane region" description="Helical" evidence="6">
    <location>
        <begin position="38"/>
        <end position="58"/>
    </location>
</feature>
<dbReference type="GO" id="GO:0005886">
    <property type="term" value="C:plasma membrane"/>
    <property type="evidence" value="ECO:0007669"/>
    <property type="project" value="UniProtKB-SubCell"/>
</dbReference>
<dbReference type="EMBL" id="RBIR01000001">
    <property type="protein sequence ID" value="RKR30486.1"/>
    <property type="molecule type" value="Genomic_DNA"/>
</dbReference>
<feature type="transmembrane region" description="Helical" evidence="6">
    <location>
        <begin position="261"/>
        <end position="280"/>
    </location>
</feature>
<sequence>MKKISLFNDQLRAVWMLAFVAIALVFATPLFLQPSNMLNVLLTAAVVALIAAGQTYVIILAEIDLSVGAVLGFSAITTASVTSQSGPVAGLAAGLAVGALAGLINGVLVTKAKMPSFIATLATMSIFAGLTLQFSQGNPVKVTDGMFLALGQGNLLGIPTPIWIMLVLGVLFGYVLARTRYGRELYATGDNADAARLAGISTDRVKIVAFMISGVLAATAGFILTARLGTAQPTAGTGLELAAIAAVIIGGTSLSGGRGALLGTLVGAVLLAMIDNGLNLLNVSPFLQSVVKGAVILLAVFVDRNSGVLMRIFRAGPAKVAAPAAGPSTASATGADAPAPLLPKVAMLSVVGLLVVGAGITTAVRGADGGSAAAQQKSATLVISTLNNPFFVSVGGGAKDQAAKLGVSLDVQNANNNDTSSLNQATTALVKKPGVLLLDPTSSEAGGSITVKANQANVPVVAFDRVPDQGKLAAFIGYDAVQAGKNGAKALCEAVGGSGKVAELQGLLGTSVARDRSKGFKAGMKECPGVDVVAVQSADFDRGKALDVTTNILQANPGITGIYGANDEMALGAVAAVKSRGLLSTIKIVGNDGIGDALAAVKSGEMYATNAESPFALGQEVAKIGHAVATGQKVEESRVLQGQLVTGSGVDKFCSYLRGIGDLATCK</sequence>
<keyword evidence="4 6" id="KW-1133">Transmembrane helix</keyword>
<evidence type="ECO:0000256" key="3">
    <source>
        <dbReference type="ARBA" id="ARBA00022692"/>
    </source>
</evidence>
<dbReference type="AlphaFoldDB" id="A0A495FPW4"/>
<feature type="domain" description="Periplasmic binding protein" evidence="7">
    <location>
        <begin position="381"/>
        <end position="633"/>
    </location>
</feature>
<dbReference type="PANTHER" id="PTHR32196">
    <property type="entry name" value="ABC TRANSPORTER PERMEASE PROTEIN YPHD-RELATED-RELATED"/>
    <property type="match status" value="1"/>
</dbReference>
<comment type="caution">
    <text evidence="8">The sequence shown here is derived from an EMBL/GenBank/DDBJ whole genome shotgun (WGS) entry which is preliminary data.</text>
</comment>
<evidence type="ECO:0000256" key="6">
    <source>
        <dbReference type="SAM" id="Phobius"/>
    </source>
</evidence>
<feature type="transmembrane region" description="Helical" evidence="6">
    <location>
        <begin position="12"/>
        <end position="32"/>
    </location>
</feature>
<feature type="transmembrane region" description="Helical" evidence="6">
    <location>
        <begin position="207"/>
        <end position="229"/>
    </location>
</feature>
<dbReference type="SUPFAM" id="SSF53822">
    <property type="entry name" value="Periplasmic binding protein-like I"/>
    <property type="match status" value="1"/>
</dbReference>
<organism evidence="8 9">
    <name type="scientific">Arthrobacter oryzae</name>
    <dbReference type="NCBI Taxonomy" id="409290"/>
    <lineage>
        <taxon>Bacteria</taxon>
        <taxon>Bacillati</taxon>
        <taxon>Actinomycetota</taxon>
        <taxon>Actinomycetes</taxon>
        <taxon>Micrococcales</taxon>
        <taxon>Micrococcaceae</taxon>
        <taxon>Arthrobacter</taxon>
    </lineage>
</organism>
<dbReference type="InterPro" id="IPR025997">
    <property type="entry name" value="SBP_2_dom"/>
</dbReference>
<dbReference type="Proteomes" id="UP000276055">
    <property type="component" value="Unassembled WGS sequence"/>
</dbReference>
<feature type="transmembrane region" description="Helical" evidence="6">
    <location>
        <begin position="88"/>
        <end position="109"/>
    </location>
</feature>
<dbReference type="OrthoDB" id="9813037at2"/>
<feature type="transmembrane region" description="Helical" evidence="6">
    <location>
        <begin position="65"/>
        <end position="82"/>
    </location>
</feature>
<reference evidence="8 9" key="1">
    <citation type="submission" date="2018-10" db="EMBL/GenBank/DDBJ databases">
        <title>Genomic Encyclopedia of Type Strains, Phase IV (KMG-IV): sequencing the most valuable type-strain genomes for metagenomic binning, comparative biology and taxonomic classification.</title>
        <authorList>
            <person name="Goeker M."/>
        </authorList>
    </citation>
    <scope>NUCLEOTIDE SEQUENCE [LARGE SCALE GENOMIC DNA]</scope>
    <source>
        <strain evidence="8 9">DSM 25586</strain>
    </source>
</reference>
<dbReference type="Pfam" id="PF02653">
    <property type="entry name" value="BPD_transp_2"/>
    <property type="match status" value="1"/>
</dbReference>
<gene>
    <name evidence="8" type="ORF">C8D78_0811</name>
</gene>
<evidence type="ECO:0000256" key="2">
    <source>
        <dbReference type="ARBA" id="ARBA00022475"/>
    </source>
</evidence>